<name>A0ACC1SM68_9APHY</name>
<comment type="caution">
    <text evidence="1">The sequence shown here is derived from an EMBL/GenBank/DDBJ whole genome shotgun (WGS) entry which is preliminary data.</text>
</comment>
<keyword evidence="2" id="KW-1185">Reference proteome</keyword>
<accession>A0ACC1SM68</accession>
<proteinExistence type="predicted"/>
<dbReference type="Proteomes" id="UP001148662">
    <property type="component" value="Unassembled WGS sequence"/>
</dbReference>
<organism evidence="1 2">
    <name type="scientific">Phlebia brevispora</name>
    <dbReference type="NCBI Taxonomy" id="194682"/>
    <lineage>
        <taxon>Eukaryota</taxon>
        <taxon>Fungi</taxon>
        <taxon>Dikarya</taxon>
        <taxon>Basidiomycota</taxon>
        <taxon>Agaricomycotina</taxon>
        <taxon>Agaricomycetes</taxon>
        <taxon>Polyporales</taxon>
        <taxon>Meruliaceae</taxon>
        <taxon>Phlebia</taxon>
    </lineage>
</organism>
<sequence length="1466" mass="162960">MNSKVSIVLCVALHTILVLVYFTILALYKAGAFNKPLKYSQETTRTAITVLSQSFTIAYCAILVLITQRITLNEFLKRRQTLSAIHDKSSAWLGLGSSLVALTNQGKLVTDLPGVSMITAYLFLLFIVHTTLPGIFGVATQDVTATATLPTVLARQPNVTSMLGLSDHLNDLRSILTVYDVLNTTTVGVSDNTVYDIIPLTANATGSAQINAVTFSVNCASLPDASLTAFYPEGDESSASDSGSNGPAYNFEFGEGRYSFTVSPMVPGTLHVAGLNLGDGPGPSTLIVASTFPVVDSAGTNATVVNIDPQWQQGPETSPVSSIYIMGCNFSARNFTIEVNAQSRIVDDPHTVSTPVTWHDWADPGVSADPLLTETLQLFADSAPPSTASYEEDDIDVFNATFQTSTQGEESLVDQFIFADAFLTRNASQYNQPITVGELNWSLGRAYAAVLWYYNTAGPSLTYPPGEYHLVQGATSVSSLVLQNRVTVNTISLFAGLAASCALLVVAVILLAKSGSFTHNIDDHDVSGLLPILWLLANEPRLAAVKEPNLDALRAAGMYEVSTTEELRRRVGTGKDRKRSEEHELWIQILDQRVIHLEPADMTTSPSSKENIPLAQSKNIYKPETDGQPAAKRRKLATEQSFSSQPVQSSFADVLAKLKEEAHESKDKEGGADCWARPPLPPIDQTKDTIIFQQIDVEDTSDQGGASLRMFGVTENGHSVYMYVTDFLPYFYVAAPRGFMNSDTYSFRNHLNELSSGGWVREVELVNKRSLWGYKGDDFVPFIKIICADQKKRRLSGFFFCLRLFERGECRYNDLFKDAVNTYESNIGYTLRFMIDTRVVGMNWIEVPAGKYQVKQGKEKKSECQIEIVVKWDQFISHAPEGHWQRMAPLRILSFDIECAGRKGEAQPFIRNVFTLNTCANIVGSQVLSFENEAEMLQAWTRFVNEVDPDVVIGYNIANFDLPYLIDRANTIKADKFAYLGRMKNCKAQTKDTHFSSKAFGQRDSKETALDGRLQIDVLQYMQREFKLRSYTLNSVCAEFLGEQKEDVHHSVITELQNGTPESRRRLAVYCLKDAYLPQRLMDKLMCFINYTEMARVTGVPFNYLLSRGQSIKVLSQLFRKANDDGYVVPALKGEGSDEQYEGATVIEPKKGFYSMPIATLDFSSLYPSIMMAHNLCYTTLVEKATIDRLGLQKDVDYIQTPNNDFFVKSNRRKGLLPTILEDLIAARKRAKADLKMETDPFKRAVLDGRQLALKISANSVYGFTGATIGKLPCLAISSSTTAYGRQMIEKTKQEVEAEYSIANGHKHDAEVIYGDTDSVMVKFGPDDLATVMAMGSQAADFVTAKFIKPIKLEFEKVYYPYLLISKKRYAGLYWTRTEKYDKMDTKGIETVRRDNCRLVSTVISTCLHKLLIDRDTKAAEDYAKQIIADLLQNKIDMSQLVITKALAKAGKYDYVRHAHNNSCGE</sequence>
<gene>
    <name evidence="1" type="ORF">NM688_g5959</name>
</gene>
<dbReference type="EMBL" id="JANHOG010001159">
    <property type="protein sequence ID" value="KAJ3542563.1"/>
    <property type="molecule type" value="Genomic_DNA"/>
</dbReference>
<evidence type="ECO:0000313" key="1">
    <source>
        <dbReference type="EMBL" id="KAJ3542563.1"/>
    </source>
</evidence>
<evidence type="ECO:0000313" key="2">
    <source>
        <dbReference type="Proteomes" id="UP001148662"/>
    </source>
</evidence>
<protein>
    <submittedName>
        <fullName evidence="1">Uncharacterized protein</fullName>
    </submittedName>
</protein>
<reference evidence="1" key="1">
    <citation type="submission" date="2022-07" db="EMBL/GenBank/DDBJ databases">
        <title>Genome Sequence of Phlebia brevispora.</title>
        <authorList>
            <person name="Buettner E."/>
        </authorList>
    </citation>
    <scope>NUCLEOTIDE SEQUENCE</scope>
    <source>
        <strain evidence="1">MPL23</strain>
    </source>
</reference>